<accession>A0A917DA16</accession>
<proteinExistence type="predicted"/>
<reference evidence="2" key="2">
    <citation type="submission" date="2020-09" db="EMBL/GenBank/DDBJ databases">
        <authorList>
            <person name="Sun Q."/>
            <person name="Zhou Y."/>
        </authorList>
    </citation>
    <scope>NUCLEOTIDE SEQUENCE</scope>
    <source>
        <strain evidence="2">CGMCC 1.15493</strain>
    </source>
</reference>
<dbReference type="Proteomes" id="UP000613160">
    <property type="component" value="Unassembled WGS sequence"/>
</dbReference>
<protein>
    <submittedName>
        <fullName evidence="2">Uncharacterized protein</fullName>
    </submittedName>
</protein>
<dbReference type="EMBL" id="BMJJ01000003">
    <property type="protein sequence ID" value="GGD16027.1"/>
    <property type="molecule type" value="Genomic_DNA"/>
</dbReference>
<keyword evidence="1" id="KW-0472">Membrane</keyword>
<comment type="caution">
    <text evidence="2">The sequence shown here is derived from an EMBL/GenBank/DDBJ whole genome shotgun (WGS) entry which is preliminary data.</text>
</comment>
<reference evidence="2" key="1">
    <citation type="journal article" date="2014" name="Int. J. Syst. Evol. Microbiol.">
        <title>Complete genome sequence of Corynebacterium casei LMG S-19264T (=DSM 44701T), isolated from a smear-ripened cheese.</title>
        <authorList>
            <consortium name="US DOE Joint Genome Institute (JGI-PGF)"/>
            <person name="Walter F."/>
            <person name="Albersmeier A."/>
            <person name="Kalinowski J."/>
            <person name="Ruckert C."/>
        </authorList>
    </citation>
    <scope>NUCLEOTIDE SEQUENCE</scope>
    <source>
        <strain evidence="2">CGMCC 1.15493</strain>
    </source>
</reference>
<keyword evidence="1" id="KW-1133">Transmembrane helix</keyword>
<feature type="transmembrane region" description="Helical" evidence="1">
    <location>
        <begin position="32"/>
        <end position="50"/>
    </location>
</feature>
<organism evidence="2 3">
    <name type="scientific">Aureimonas glaciei</name>
    <dbReference type="NCBI Taxonomy" id="1776957"/>
    <lineage>
        <taxon>Bacteria</taxon>
        <taxon>Pseudomonadati</taxon>
        <taxon>Pseudomonadota</taxon>
        <taxon>Alphaproteobacteria</taxon>
        <taxon>Hyphomicrobiales</taxon>
        <taxon>Aurantimonadaceae</taxon>
        <taxon>Aureimonas</taxon>
    </lineage>
</organism>
<keyword evidence="1" id="KW-0812">Transmembrane</keyword>
<evidence type="ECO:0000256" key="1">
    <source>
        <dbReference type="SAM" id="Phobius"/>
    </source>
</evidence>
<gene>
    <name evidence="2" type="ORF">GCM10011335_18510</name>
</gene>
<name>A0A917DA16_9HYPH</name>
<dbReference type="AlphaFoldDB" id="A0A917DA16"/>
<evidence type="ECO:0000313" key="3">
    <source>
        <dbReference type="Proteomes" id="UP000613160"/>
    </source>
</evidence>
<sequence length="52" mass="5702">MKPEHDIDTAPGGLTVWRNIFGGSIIWGRLKFFVFIGAFLLIGGLIVAFVPI</sequence>
<evidence type="ECO:0000313" key="2">
    <source>
        <dbReference type="EMBL" id="GGD16027.1"/>
    </source>
</evidence>
<keyword evidence="3" id="KW-1185">Reference proteome</keyword>